<accession>A0A1H9XQM5</accession>
<gene>
    <name evidence="2" type="ORF">SAMN05216199_0125</name>
</gene>
<dbReference type="InterPro" id="IPR025870">
    <property type="entry name" value="Glyoxalase-like_dom"/>
</dbReference>
<dbReference type="InterPro" id="IPR029068">
    <property type="entry name" value="Glyas_Bleomycin-R_OHBP_Dase"/>
</dbReference>
<dbReference type="EMBL" id="FOHB01000010">
    <property type="protein sequence ID" value="SES48442.1"/>
    <property type="molecule type" value="Genomic_DNA"/>
</dbReference>
<evidence type="ECO:0000259" key="1">
    <source>
        <dbReference type="Pfam" id="PF13468"/>
    </source>
</evidence>
<dbReference type="SUPFAM" id="SSF54593">
    <property type="entry name" value="Glyoxalase/Bleomycin resistance protein/Dihydroxybiphenyl dioxygenase"/>
    <property type="match status" value="1"/>
</dbReference>
<dbReference type="PANTHER" id="PTHR40265:SF1">
    <property type="entry name" value="GLYOXALASE-LIKE DOMAIN-CONTAINING PROTEIN"/>
    <property type="match status" value="1"/>
</dbReference>
<dbReference type="Proteomes" id="UP000199019">
    <property type="component" value="Unassembled WGS sequence"/>
</dbReference>
<evidence type="ECO:0000313" key="2">
    <source>
        <dbReference type="EMBL" id="SES48442.1"/>
    </source>
</evidence>
<organism evidence="2 3">
    <name type="scientific">Pedococcus cremeus</name>
    <dbReference type="NCBI Taxonomy" id="587636"/>
    <lineage>
        <taxon>Bacteria</taxon>
        <taxon>Bacillati</taxon>
        <taxon>Actinomycetota</taxon>
        <taxon>Actinomycetes</taxon>
        <taxon>Micrococcales</taxon>
        <taxon>Intrasporangiaceae</taxon>
        <taxon>Pedococcus</taxon>
    </lineage>
</organism>
<keyword evidence="3" id="KW-1185">Reference proteome</keyword>
<dbReference type="Gene3D" id="3.10.180.10">
    <property type="entry name" value="2,3-Dihydroxybiphenyl 1,2-Dioxygenase, domain 1"/>
    <property type="match status" value="1"/>
</dbReference>
<dbReference type="AlphaFoldDB" id="A0A1H9XQM5"/>
<name>A0A1H9XQM5_9MICO</name>
<dbReference type="Pfam" id="PF13468">
    <property type="entry name" value="Glyoxalase_3"/>
    <property type="match status" value="1"/>
</dbReference>
<evidence type="ECO:0000313" key="3">
    <source>
        <dbReference type="Proteomes" id="UP000199019"/>
    </source>
</evidence>
<reference evidence="3" key="1">
    <citation type="submission" date="2016-10" db="EMBL/GenBank/DDBJ databases">
        <authorList>
            <person name="Varghese N."/>
            <person name="Submissions S."/>
        </authorList>
    </citation>
    <scope>NUCLEOTIDE SEQUENCE [LARGE SCALE GENOMIC DNA]</scope>
    <source>
        <strain evidence="3">CGMCC 1.6963</strain>
    </source>
</reference>
<dbReference type="STRING" id="587636.SAMN05216199_0125"/>
<protein>
    <submittedName>
        <fullName evidence="2">Glyoxalase-like domain-containing protein</fullName>
    </submittedName>
</protein>
<proteinExistence type="predicted"/>
<dbReference type="PANTHER" id="PTHR40265">
    <property type="entry name" value="BLL2707 PROTEIN"/>
    <property type="match status" value="1"/>
</dbReference>
<feature type="domain" description="Glyoxalase-like" evidence="1">
    <location>
        <begin position="6"/>
        <end position="177"/>
    </location>
</feature>
<sequence>MFCMRVDHVSYAAEHDGLKATAERLAKLIGVEPVNGGVHPRFGTRNVILPLAHDRYVEVVEVLDHPASDKAPFGQAVRARSEAGGGWLGWVVRVDDITPFEERLGRESAEGFRHRPDGTELKWRQLGVKGLISDPQLPFFVEWKTPECHPSVGADTEVTIKSLQIAGDPDRVRDWLNWPVDEPTSIEFTFVAPHGTPGLLSVTFDTPSGEVTV</sequence>